<evidence type="ECO:0000259" key="1">
    <source>
        <dbReference type="PROSITE" id="PS50848"/>
    </source>
</evidence>
<dbReference type="PANTHER" id="PTHR19308">
    <property type="entry name" value="PHOSPHATIDYLCHOLINE TRANSFER PROTEIN"/>
    <property type="match status" value="1"/>
</dbReference>
<proteinExistence type="predicted"/>
<dbReference type="InterPro" id="IPR051213">
    <property type="entry name" value="START_lipid_transfer"/>
</dbReference>
<feature type="domain" description="START" evidence="1">
    <location>
        <begin position="19"/>
        <end position="187"/>
    </location>
</feature>
<organism evidence="2 3">
    <name type="scientific">Blepharisma stoltei</name>
    <dbReference type="NCBI Taxonomy" id="1481888"/>
    <lineage>
        <taxon>Eukaryota</taxon>
        <taxon>Sar</taxon>
        <taxon>Alveolata</taxon>
        <taxon>Ciliophora</taxon>
        <taxon>Postciliodesmatophora</taxon>
        <taxon>Heterotrichea</taxon>
        <taxon>Heterotrichida</taxon>
        <taxon>Blepharismidae</taxon>
        <taxon>Blepharisma</taxon>
    </lineage>
</organism>
<reference evidence="2" key="1">
    <citation type="submission" date="2021-09" db="EMBL/GenBank/DDBJ databases">
        <authorList>
            <consortium name="AG Swart"/>
            <person name="Singh M."/>
            <person name="Singh A."/>
            <person name="Seah K."/>
            <person name="Emmerich C."/>
        </authorList>
    </citation>
    <scope>NUCLEOTIDE SEQUENCE</scope>
    <source>
        <strain evidence="2">ATCC30299</strain>
    </source>
</reference>
<dbReference type="EMBL" id="CAJZBQ010000053">
    <property type="protein sequence ID" value="CAG9331624.1"/>
    <property type="molecule type" value="Genomic_DNA"/>
</dbReference>
<dbReference type="SMART" id="SM00234">
    <property type="entry name" value="START"/>
    <property type="match status" value="1"/>
</dbReference>
<dbReference type="InterPro" id="IPR023393">
    <property type="entry name" value="START-like_dom_sf"/>
</dbReference>
<comment type="caution">
    <text evidence="2">The sequence shown here is derived from an EMBL/GenBank/DDBJ whole genome shotgun (WGS) entry which is preliminary data.</text>
</comment>
<dbReference type="Gene3D" id="3.30.530.20">
    <property type="match status" value="1"/>
</dbReference>
<dbReference type="GO" id="GO:0005737">
    <property type="term" value="C:cytoplasm"/>
    <property type="evidence" value="ECO:0007669"/>
    <property type="project" value="UniProtKB-ARBA"/>
</dbReference>
<dbReference type="GO" id="GO:0008289">
    <property type="term" value="F:lipid binding"/>
    <property type="evidence" value="ECO:0007669"/>
    <property type="project" value="InterPro"/>
</dbReference>
<dbReference type="SUPFAM" id="SSF55961">
    <property type="entry name" value="Bet v1-like"/>
    <property type="match status" value="1"/>
</dbReference>
<protein>
    <recommendedName>
        <fullName evidence="1">START domain-containing protein</fullName>
    </recommendedName>
</protein>
<dbReference type="Proteomes" id="UP001162131">
    <property type="component" value="Unassembled WGS sequence"/>
</dbReference>
<dbReference type="PANTHER" id="PTHR19308:SF14">
    <property type="entry name" value="START DOMAIN-CONTAINING PROTEIN"/>
    <property type="match status" value="1"/>
</dbReference>
<dbReference type="CDD" id="cd00177">
    <property type="entry name" value="START"/>
    <property type="match status" value="1"/>
</dbReference>
<evidence type="ECO:0000313" key="2">
    <source>
        <dbReference type="EMBL" id="CAG9331624.1"/>
    </source>
</evidence>
<gene>
    <name evidence="2" type="ORF">BSTOLATCC_MIC53689</name>
</gene>
<name>A0AAU9JWH7_9CILI</name>
<dbReference type="AlphaFoldDB" id="A0AAU9JWH7"/>
<evidence type="ECO:0000313" key="3">
    <source>
        <dbReference type="Proteomes" id="UP001162131"/>
    </source>
</evidence>
<dbReference type="PROSITE" id="PS50848">
    <property type="entry name" value="START"/>
    <property type="match status" value="1"/>
</dbReference>
<accession>A0AAU9JWH7</accession>
<sequence length="211" mass="23964">MEASLEAAATRAIEACQTELLDLINNPQRRWESLDTKKGIVRSRLETGDGINIVRSSGTINRPAQQVVDALWDYSRKREWDKQCMASTLVQDFPSGVRVLYNAFKSPWPVADRDFCFAMKIIRMGNHTLIPAINVVTPQCPAKDGFERGEMRASGFYVESLSDANTCRLTYVVNVDPKGLIPNMVTNKVQEEQSMNVHKLRKFLGDREKRR</sequence>
<dbReference type="InterPro" id="IPR002913">
    <property type="entry name" value="START_lipid-bd_dom"/>
</dbReference>
<dbReference type="Pfam" id="PF01852">
    <property type="entry name" value="START"/>
    <property type="match status" value="1"/>
</dbReference>
<keyword evidence="3" id="KW-1185">Reference proteome</keyword>